<keyword evidence="6" id="KW-0592">Phosphate transport</keyword>
<dbReference type="KEGG" id="sbal:HUE88_10470"/>
<dbReference type="GO" id="GO:0005315">
    <property type="term" value="F:phosphate transmembrane transporter activity"/>
    <property type="evidence" value="ECO:0007669"/>
    <property type="project" value="InterPro"/>
</dbReference>
<protein>
    <recommendedName>
        <fullName evidence="6">Phosphate transporter</fullName>
    </recommendedName>
</protein>
<evidence type="ECO:0000313" key="9">
    <source>
        <dbReference type="Proteomes" id="UP000593994"/>
    </source>
</evidence>
<dbReference type="Pfam" id="PF01384">
    <property type="entry name" value="PHO4"/>
    <property type="match status" value="1"/>
</dbReference>
<feature type="transmembrane region" description="Helical" evidence="6">
    <location>
        <begin position="310"/>
        <end position="328"/>
    </location>
</feature>
<dbReference type="EMBL" id="CP054492">
    <property type="protein sequence ID" value="QOY51530.1"/>
    <property type="molecule type" value="Genomic_DNA"/>
</dbReference>
<feature type="transmembrane region" description="Helical" evidence="6">
    <location>
        <begin position="49"/>
        <end position="67"/>
    </location>
</feature>
<dbReference type="PANTHER" id="PTHR11101">
    <property type="entry name" value="PHOSPHATE TRANSPORTER"/>
    <property type="match status" value="1"/>
</dbReference>
<keyword evidence="2 6" id="KW-0813">Transport</keyword>
<feature type="transmembrane region" description="Helical" evidence="6">
    <location>
        <begin position="185"/>
        <end position="203"/>
    </location>
</feature>
<feature type="transmembrane region" description="Helical" evidence="6">
    <location>
        <begin position="270"/>
        <end position="289"/>
    </location>
</feature>
<evidence type="ECO:0000256" key="6">
    <source>
        <dbReference type="RuleBase" id="RU363058"/>
    </source>
</evidence>
<evidence type="ECO:0000313" key="8">
    <source>
        <dbReference type="EMBL" id="QOY51530.1"/>
    </source>
</evidence>
<keyword evidence="3 6" id="KW-0812">Transmembrane</keyword>
<feature type="transmembrane region" description="Helical" evidence="6">
    <location>
        <begin position="128"/>
        <end position="147"/>
    </location>
</feature>
<evidence type="ECO:0000256" key="7">
    <source>
        <dbReference type="SAM" id="Coils"/>
    </source>
</evidence>
<evidence type="ECO:0000256" key="5">
    <source>
        <dbReference type="ARBA" id="ARBA00023136"/>
    </source>
</evidence>
<keyword evidence="4 6" id="KW-1133">Transmembrane helix</keyword>
<evidence type="ECO:0000256" key="1">
    <source>
        <dbReference type="ARBA" id="ARBA00004141"/>
    </source>
</evidence>
<dbReference type="AlphaFoldDB" id="A0A7S7LUG0"/>
<evidence type="ECO:0000256" key="2">
    <source>
        <dbReference type="ARBA" id="ARBA00022448"/>
    </source>
</evidence>
<reference evidence="8 9" key="1">
    <citation type="submission" date="2020-05" db="EMBL/GenBank/DDBJ databases">
        <title>Sulfurimonas marisnigri, sp. nov., and Sulfurimonas baltica, sp. nov., manganese oxide reducing chemolithoautotrophs of the class Epsilonproteobacteria isolated from the pelagic redoxclines of the Black and Baltic Seas and emended description of the genus Sulfurimonas.</title>
        <authorList>
            <person name="Henkel J.V."/>
            <person name="Laudan C."/>
            <person name="Werner J."/>
            <person name="Neu T."/>
            <person name="Plewe S."/>
            <person name="Sproer C."/>
            <person name="Bunk B."/>
            <person name="Schulz-Vogt H.N."/>
        </authorList>
    </citation>
    <scope>NUCLEOTIDE SEQUENCE [LARGE SCALE GENOMIC DNA]</scope>
    <source>
        <strain evidence="8 9">GD2</strain>
    </source>
</reference>
<dbReference type="GO" id="GO:0035435">
    <property type="term" value="P:phosphate ion transmembrane transport"/>
    <property type="evidence" value="ECO:0007669"/>
    <property type="project" value="TreeGrafter"/>
</dbReference>
<dbReference type="InterPro" id="IPR001204">
    <property type="entry name" value="Phos_transporter"/>
</dbReference>
<evidence type="ECO:0000256" key="4">
    <source>
        <dbReference type="ARBA" id="ARBA00022989"/>
    </source>
</evidence>
<feature type="transmembrane region" description="Helical" evidence="6">
    <location>
        <begin position="356"/>
        <end position="375"/>
    </location>
</feature>
<comment type="similarity">
    <text evidence="6">Belongs to the inorganic phosphate transporter (PiT) (TC 2.A.20) family.</text>
</comment>
<dbReference type="RefSeq" id="WP_194368801.1">
    <property type="nucleotide sequence ID" value="NZ_CP054492.1"/>
</dbReference>
<dbReference type="PANTHER" id="PTHR11101:SF80">
    <property type="entry name" value="PHOSPHATE TRANSPORTER"/>
    <property type="match status" value="1"/>
</dbReference>
<feature type="transmembrane region" description="Helical" evidence="6">
    <location>
        <begin position="21"/>
        <end position="43"/>
    </location>
</feature>
<comment type="subcellular location">
    <subcellularLocation>
        <location evidence="1 6">Membrane</location>
        <topology evidence="1 6">Multi-pass membrane protein</topology>
    </subcellularLocation>
</comment>
<keyword evidence="7" id="KW-0175">Coiled coil</keyword>
<keyword evidence="5 6" id="KW-0472">Membrane</keyword>
<gene>
    <name evidence="8" type="ORF">HUE88_10470</name>
</gene>
<dbReference type="GO" id="GO:0016020">
    <property type="term" value="C:membrane"/>
    <property type="evidence" value="ECO:0007669"/>
    <property type="project" value="UniProtKB-SubCell"/>
</dbReference>
<feature type="transmembrane region" description="Helical" evidence="6">
    <location>
        <begin position="159"/>
        <end position="179"/>
    </location>
</feature>
<proteinExistence type="inferred from homology"/>
<feature type="transmembrane region" description="Helical" evidence="6">
    <location>
        <begin position="523"/>
        <end position="544"/>
    </location>
</feature>
<organism evidence="8 9">
    <name type="scientific">Candidatus Sulfurimonas baltica</name>
    <dbReference type="NCBI Taxonomy" id="2740404"/>
    <lineage>
        <taxon>Bacteria</taxon>
        <taxon>Pseudomonadati</taxon>
        <taxon>Campylobacterota</taxon>
        <taxon>Epsilonproteobacteria</taxon>
        <taxon>Campylobacterales</taxon>
        <taxon>Sulfurimonadaceae</taxon>
        <taxon>Sulfurimonas</taxon>
    </lineage>
</organism>
<accession>A0A7S7LUG0</accession>
<keyword evidence="9" id="KW-1185">Reference proteome</keyword>
<sequence>MEIQTIKKLEQEALKKSGTDFTRLGFALFFMIGVLTFSLLSNGGISNNMFLAVAALIGAYMAMNIGANDVANNVGPAVGSKALTMTTAIIIAAIFEASGAMIAGGEVVETIKKGIIDIAAFGGHADTFIWAMMAALLAAALWLNFATMMRAPVSTTHSIVGGVMGAGIAAAGFSIVNWATMGKIAASWVISPILGGAIAALFLYSIKKSIVFQEDKVAAAKKWVPLFVAIMSWAFVTYLTLKGLKKIWPHVVEVLNMIPLVSMEMTKKPTLMTALTLGFIISVIVYALVKNRINSKTTTLENSRASVNTMFTIPLIFSAALLSFAHGANDVANAVGPLAAIHDAIVSGGVSSKAAIPLWVMGVGAIGIAIGLALYGPKLIKTVGSEITELDQIRAFSIAMAASITVIIASQLGLPVSSTHIAIGGVFGVGFLREWLHVTDDKGNTVEEDQLIIKDEQENKEAYSAELKTLEEKSNKEKEDYTRIVELYKLIANEKRIIKSTKKNIKKSKKVEYVRRDAIKKIVAAWVITVPAAAVLSGILFFMIKGIMS</sequence>
<name>A0A7S7LUG0_9BACT</name>
<dbReference type="Proteomes" id="UP000593994">
    <property type="component" value="Chromosome"/>
</dbReference>
<feature type="transmembrane region" description="Helical" evidence="6">
    <location>
        <begin position="223"/>
        <end position="241"/>
    </location>
</feature>
<evidence type="ECO:0000256" key="3">
    <source>
        <dbReference type="ARBA" id="ARBA00022692"/>
    </source>
</evidence>
<feature type="coiled-coil region" evidence="7">
    <location>
        <begin position="453"/>
        <end position="480"/>
    </location>
</feature>